<dbReference type="Proteomes" id="UP001485459">
    <property type="component" value="Chromosome"/>
</dbReference>
<sequence>MLGKTRILTAFLTGSAAVAMAQSNPPVRPLEPGRPARLTAAATGATRYQWYRNGAAIPGAIGNVLQTGDPGAYTVIAYTGPDVCASDLSDPVILTGPPDDGPQKIDLAVAKTANAQQLPGGQNISYLLTVTNNGPAAATGIVVNDAMPASLAFDRLQPPGKGTASYGGNHTVTWKIPLLQARESATLTILAKAAKTGTIENTATVAAAQPDSIPANNRATHVLQVMPLFIPNAFTANADGRNDRFRIIGLERYPENELAIFNRWGTVVFQQKNYQQRWDAQGQEAGTYVYVLRIRDAAGEWQLLKGHVIVLR</sequence>
<protein>
    <submittedName>
        <fullName evidence="3">Gliding motility-associated C-terminal domain-containing protein</fullName>
    </submittedName>
</protein>
<dbReference type="Pfam" id="PF01345">
    <property type="entry name" value="DUF11"/>
    <property type="match status" value="1"/>
</dbReference>
<dbReference type="NCBIfam" id="TIGR04131">
    <property type="entry name" value="Bac_Flav_CTERM"/>
    <property type="match status" value="1"/>
</dbReference>
<keyword evidence="1" id="KW-0732">Signal</keyword>
<gene>
    <name evidence="3" type="ORF">WJU16_20820</name>
</gene>
<proteinExistence type="predicted"/>
<evidence type="ECO:0000313" key="3">
    <source>
        <dbReference type="EMBL" id="WZN40414.1"/>
    </source>
</evidence>
<accession>A0ABZ2YNC6</accession>
<dbReference type="Gene3D" id="2.60.40.10">
    <property type="entry name" value="Immunoglobulins"/>
    <property type="match status" value="2"/>
</dbReference>
<evidence type="ECO:0000256" key="1">
    <source>
        <dbReference type="SAM" id="SignalP"/>
    </source>
</evidence>
<feature type="chain" id="PRO_5046842936" evidence="1">
    <location>
        <begin position="22"/>
        <end position="312"/>
    </location>
</feature>
<dbReference type="InterPro" id="IPR013783">
    <property type="entry name" value="Ig-like_fold"/>
</dbReference>
<dbReference type="InterPro" id="IPR051172">
    <property type="entry name" value="Chlamydia_OmcB"/>
</dbReference>
<dbReference type="EMBL" id="CP149822">
    <property type="protein sequence ID" value="WZN40414.1"/>
    <property type="molecule type" value="Genomic_DNA"/>
</dbReference>
<dbReference type="PANTHER" id="PTHR34819">
    <property type="entry name" value="LARGE CYSTEINE-RICH PERIPLASMIC PROTEIN OMCB"/>
    <property type="match status" value="1"/>
</dbReference>
<evidence type="ECO:0000259" key="2">
    <source>
        <dbReference type="Pfam" id="PF01345"/>
    </source>
</evidence>
<dbReference type="RefSeq" id="WP_341835337.1">
    <property type="nucleotide sequence ID" value="NZ_CP149822.1"/>
</dbReference>
<evidence type="ECO:0000313" key="4">
    <source>
        <dbReference type="Proteomes" id="UP001485459"/>
    </source>
</evidence>
<dbReference type="PANTHER" id="PTHR34819:SF3">
    <property type="entry name" value="CELL SURFACE PROTEIN"/>
    <property type="match status" value="1"/>
</dbReference>
<keyword evidence="4" id="KW-1185">Reference proteome</keyword>
<dbReference type="Pfam" id="PF13585">
    <property type="entry name" value="CHU_C"/>
    <property type="match status" value="1"/>
</dbReference>
<organism evidence="3 4">
    <name type="scientific">Chitinophaga pollutisoli</name>
    <dbReference type="NCBI Taxonomy" id="3133966"/>
    <lineage>
        <taxon>Bacteria</taxon>
        <taxon>Pseudomonadati</taxon>
        <taxon>Bacteroidota</taxon>
        <taxon>Chitinophagia</taxon>
        <taxon>Chitinophagales</taxon>
        <taxon>Chitinophagaceae</taxon>
        <taxon>Chitinophaga</taxon>
    </lineage>
</organism>
<reference evidence="4" key="1">
    <citation type="submission" date="2024-03" db="EMBL/GenBank/DDBJ databases">
        <title>Chitinophaga horti sp. nov., isolated from garden soil.</title>
        <authorList>
            <person name="Lee D.S."/>
            <person name="Han D.M."/>
            <person name="Baek J.H."/>
            <person name="Choi D.G."/>
            <person name="Jeon J.H."/>
            <person name="Jeon C.O."/>
        </authorList>
    </citation>
    <scope>NUCLEOTIDE SEQUENCE [LARGE SCALE GENOMIC DNA]</scope>
    <source>
        <strain evidence="4">GPA1</strain>
    </source>
</reference>
<name>A0ABZ2YNC6_9BACT</name>
<feature type="domain" description="DUF11" evidence="2">
    <location>
        <begin position="106"/>
        <end position="220"/>
    </location>
</feature>
<feature type="signal peptide" evidence="1">
    <location>
        <begin position="1"/>
        <end position="21"/>
    </location>
</feature>
<dbReference type="InterPro" id="IPR026341">
    <property type="entry name" value="T9SS_type_B"/>
</dbReference>
<dbReference type="InterPro" id="IPR047589">
    <property type="entry name" value="DUF11_rpt"/>
</dbReference>
<dbReference type="InterPro" id="IPR001434">
    <property type="entry name" value="OmcB-like_DUF11"/>
</dbReference>
<dbReference type="NCBIfam" id="TIGR01451">
    <property type="entry name" value="B_ant_repeat"/>
    <property type="match status" value="1"/>
</dbReference>